<dbReference type="AlphaFoldDB" id="A0A0P0XHR6"/>
<feature type="compositionally biased region" description="Low complexity" evidence="1">
    <location>
        <begin position="62"/>
        <end position="74"/>
    </location>
</feature>
<dbReference type="SMR" id="A0A0P0XHR6"/>
<evidence type="ECO:0000313" key="3">
    <source>
        <dbReference type="Proteomes" id="UP000059680"/>
    </source>
</evidence>
<dbReference type="PaxDb" id="39947-A0A0P0XHR6"/>
<dbReference type="InParanoid" id="A0A0P0XHR6"/>
<reference evidence="2 3" key="2">
    <citation type="journal article" date="2013" name="Plant Cell Physiol.">
        <title>Rice Annotation Project Database (RAP-DB): an integrative and interactive database for rice genomics.</title>
        <authorList>
            <person name="Sakai H."/>
            <person name="Lee S.S."/>
            <person name="Tanaka T."/>
            <person name="Numa H."/>
            <person name="Kim J."/>
            <person name="Kawahara Y."/>
            <person name="Wakimoto H."/>
            <person name="Yang C.C."/>
            <person name="Iwamoto M."/>
            <person name="Abe T."/>
            <person name="Yamada Y."/>
            <person name="Muto A."/>
            <person name="Inokuchi H."/>
            <person name="Ikemura T."/>
            <person name="Matsumoto T."/>
            <person name="Sasaki T."/>
            <person name="Itoh T."/>
        </authorList>
    </citation>
    <scope>NUCLEOTIDE SEQUENCE [LARGE SCALE GENOMIC DNA]</scope>
    <source>
        <strain evidence="3">cv. Nipponbare</strain>
    </source>
</reference>
<dbReference type="Proteomes" id="UP000059680">
    <property type="component" value="Chromosome 8"/>
</dbReference>
<sequence length="74" mass="8210">MICPPPSEHEGLPEDVQHEPHLLRESAAARRCSSTDAPGEAGRMPRSTRHRTPRRFENRRLSSPSSAMPPSSLP</sequence>
<evidence type="ECO:0000313" key="2">
    <source>
        <dbReference type="EMBL" id="BAT06262.1"/>
    </source>
</evidence>
<name>A0A0P0XHR6_ORYSJ</name>
<proteinExistence type="predicted"/>
<organism evidence="2 3">
    <name type="scientific">Oryza sativa subsp. japonica</name>
    <name type="common">Rice</name>
    <dbReference type="NCBI Taxonomy" id="39947"/>
    <lineage>
        <taxon>Eukaryota</taxon>
        <taxon>Viridiplantae</taxon>
        <taxon>Streptophyta</taxon>
        <taxon>Embryophyta</taxon>
        <taxon>Tracheophyta</taxon>
        <taxon>Spermatophyta</taxon>
        <taxon>Magnoliopsida</taxon>
        <taxon>Liliopsida</taxon>
        <taxon>Poales</taxon>
        <taxon>Poaceae</taxon>
        <taxon>BOP clade</taxon>
        <taxon>Oryzoideae</taxon>
        <taxon>Oryzeae</taxon>
        <taxon>Oryzinae</taxon>
        <taxon>Oryza</taxon>
        <taxon>Oryza sativa</taxon>
    </lineage>
</organism>
<keyword evidence="3" id="KW-1185">Reference proteome</keyword>
<feature type="non-terminal residue" evidence="2">
    <location>
        <position position="1"/>
    </location>
</feature>
<dbReference type="EMBL" id="AP014964">
    <property type="protein sequence ID" value="BAT06262.1"/>
    <property type="molecule type" value="Genomic_DNA"/>
</dbReference>
<accession>A0A0P0XHR6</accession>
<gene>
    <name evidence="2" type="ordered locus">Os08g0518150</name>
    <name evidence="2" type="ORF">OSNPB_080518150</name>
</gene>
<evidence type="ECO:0000256" key="1">
    <source>
        <dbReference type="SAM" id="MobiDB-lite"/>
    </source>
</evidence>
<feature type="compositionally biased region" description="Basic and acidic residues" evidence="1">
    <location>
        <begin position="7"/>
        <end position="28"/>
    </location>
</feature>
<reference evidence="3" key="1">
    <citation type="journal article" date="2005" name="Nature">
        <title>The map-based sequence of the rice genome.</title>
        <authorList>
            <consortium name="International rice genome sequencing project (IRGSP)"/>
            <person name="Matsumoto T."/>
            <person name="Wu J."/>
            <person name="Kanamori H."/>
            <person name="Katayose Y."/>
            <person name="Fujisawa M."/>
            <person name="Namiki N."/>
            <person name="Mizuno H."/>
            <person name="Yamamoto K."/>
            <person name="Antonio B.A."/>
            <person name="Baba T."/>
            <person name="Sakata K."/>
            <person name="Nagamura Y."/>
            <person name="Aoki H."/>
            <person name="Arikawa K."/>
            <person name="Arita K."/>
            <person name="Bito T."/>
            <person name="Chiden Y."/>
            <person name="Fujitsuka N."/>
            <person name="Fukunaka R."/>
            <person name="Hamada M."/>
            <person name="Harada C."/>
            <person name="Hayashi A."/>
            <person name="Hijishita S."/>
            <person name="Honda M."/>
            <person name="Hosokawa S."/>
            <person name="Ichikawa Y."/>
            <person name="Idonuma A."/>
            <person name="Iijima M."/>
            <person name="Ikeda M."/>
            <person name="Ikeno M."/>
            <person name="Ito K."/>
            <person name="Ito S."/>
            <person name="Ito T."/>
            <person name="Ito Y."/>
            <person name="Ito Y."/>
            <person name="Iwabuchi A."/>
            <person name="Kamiya K."/>
            <person name="Karasawa W."/>
            <person name="Kurita K."/>
            <person name="Katagiri S."/>
            <person name="Kikuta A."/>
            <person name="Kobayashi H."/>
            <person name="Kobayashi N."/>
            <person name="Machita K."/>
            <person name="Maehara T."/>
            <person name="Masukawa M."/>
            <person name="Mizubayashi T."/>
            <person name="Mukai Y."/>
            <person name="Nagasaki H."/>
            <person name="Nagata Y."/>
            <person name="Naito S."/>
            <person name="Nakashima M."/>
            <person name="Nakama Y."/>
            <person name="Nakamichi Y."/>
            <person name="Nakamura M."/>
            <person name="Meguro A."/>
            <person name="Negishi M."/>
            <person name="Ohta I."/>
            <person name="Ohta T."/>
            <person name="Okamoto M."/>
            <person name="Ono N."/>
            <person name="Saji S."/>
            <person name="Sakaguchi M."/>
            <person name="Sakai K."/>
            <person name="Shibata M."/>
            <person name="Shimokawa T."/>
            <person name="Song J."/>
            <person name="Takazaki Y."/>
            <person name="Terasawa K."/>
            <person name="Tsugane M."/>
            <person name="Tsuji K."/>
            <person name="Ueda S."/>
            <person name="Waki K."/>
            <person name="Yamagata H."/>
            <person name="Yamamoto M."/>
            <person name="Yamamoto S."/>
            <person name="Yamane H."/>
            <person name="Yoshiki S."/>
            <person name="Yoshihara R."/>
            <person name="Yukawa K."/>
            <person name="Zhong H."/>
            <person name="Yano M."/>
            <person name="Yuan Q."/>
            <person name="Ouyang S."/>
            <person name="Liu J."/>
            <person name="Jones K.M."/>
            <person name="Gansberger K."/>
            <person name="Moffat K."/>
            <person name="Hill J."/>
            <person name="Bera J."/>
            <person name="Fadrosh D."/>
            <person name="Jin S."/>
            <person name="Johri S."/>
            <person name="Kim M."/>
            <person name="Overton L."/>
            <person name="Reardon M."/>
            <person name="Tsitrin T."/>
            <person name="Vuong H."/>
            <person name="Weaver B."/>
            <person name="Ciecko A."/>
            <person name="Tallon L."/>
            <person name="Jackson J."/>
            <person name="Pai G."/>
            <person name="Aken S.V."/>
            <person name="Utterback T."/>
            <person name="Reidmuller S."/>
            <person name="Feldblyum T."/>
            <person name="Hsiao J."/>
            <person name="Zismann V."/>
            <person name="Iobst S."/>
            <person name="de Vazeille A.R."/>
            <person name="Buell C.R."/>
            <person name="Ying K."/>
            <person name="Li Y."/>
            <person name="Lu T."/>
            <person name="Huang Y."/>
            <person name="Zhao Q."/>
            <person name="Feng Q."/>
            <person name="Zhang L."/>
            <person name="Zhu J."/>
            <person name="Weng Q."/>
            <person name="Mu J."/>
            <person name="Lu Y."/>
            <person name="Fan D."/>
            <person name="Liu Y."/>
            <person name="Guan J."/>
            <person name="Zhang Y."/>
            <person name="Yu S."/>
            <person name="Liu X."/>
            <person name="Zhang Y."/>
            <person name="Hong G."/>
            <person name="Han B."/>
            <person name="Choisne N."/>
            <person name="Demange N."/>
            <person name="Orjeda G."/>
            <person name="Samain S."/>
            <person name="Cattolico L."/>
            <person name="Pelletier E."/>
            <person name="Couloux A."/>
            <person name="Segurens B."/>
            <person name="Wincker P."/>
            <person name="D'Hont A."/>
            <person name="Scarpelli C."/>
            <person name="Weissenbach J."/>
            <person name="Salanoubat M."/>
            <person name="Quetier F."/>
            <person name="Yu Y."/>
            <person name="Kim H.R."/>
            <person name="Rambo T."/>
            <person name="Currie J."/>
            <person name="Collura K."/>
            <person name="Luo M."/>
            <person name="Yang T."/>
            <person name="Ammiraju J.S.S."/>
            <person name="Engler F."/>
            <person name="Soderlund C."/>
            <person name="Wing R.A."/>
            <person name="Palmer L.E."/>
            <person name="de la Bastide M."/>
            <person name="Spiegel L."/>
            <person name="Nascimento L."/>
            <person name="Zutavern T."/>
            <person name="O'Shaughnessy A."/>
            <person name="Dike S."/>
            <person name="Dedhia N."/>
            <person name="Preston R."/>
            <person name="Balija V."/>
            <person name="McCombie W.R."/>
            <person name="Chow T."/>
            <person name="Chen H."/>
            <person name="Chung M."/>
            <person name="Chen C."/>
            <person name="Shaw J."/>
            <person name="Wu H."/>
            <person name="Hsiao K."/>
            <person name="Chao Y."/>
            <person name="Chu M."/>
            <person name="Cheng C."/>
            <person name="Hour A."/>
            <person name="Lee P."/>
            <person name="Lin S."/>
            <person name="Lin Y."/>
            <person name="Liou J."/>
            <person name="Liu S."/>
            <person name="Hsing Y."/>
            <person name="Raghuvanshi S."/>
            <person name="Mohanty A."/>
            <person name="Bharti A.K."/>
            <person name="Gaur A."/>
            <person name="Gupta V."/>
            <person name="Kumar D."/>
            <person name="Ravi V."/>
            <person name="Vij S."/>
            <person name="Kapur A."/>
            <person name="Khurana P."/>
            <person name="Khurana P."/>
            <person name="Khurana J.P."/>
            <person name="Tyagi A.K."/>
            <person name="Gaikwad K."/>
            <person name="Singh A."/>
            <person name="Dalal V."/>
            <person name="Srivastava S."/>
            <person name="Dixit A."/>
            <person name="Pal A.K."/>
            <person name="Ghazi I.A."/>
            <person name="Yadav M."/>
            <person name="Pandit A."/>
            <person name="Bhargava A."/>
            <person name="Sureshbabu K."/>
            <person name="Batra K."/>
            <person name="Sharma T.R."/>
            <person name="Mohapatra T."/>
            <person name="Singh N.K."/>
            <person name="Messing J."/>
            <person name="Nelson A.B."/>
            <person name="Fuks G."/>
            <person name="Kavchok S."/>
            <person name="Keizer G."/>
            <person name="Linton E."/>
            <person name="Llaca V."/>
            <person name="Song R."/>
            <person name="Tanyolac B."/>
            <person name="Young S."/>
            <person name="Ho-Il K."/>
            <person name="Hahn J.H."/>
            <person name="Sangsakoo G."/>
            <person name="Vanavichit A."/>
            <person name="de Mattos Luiz.A.T."/>
            <person name="Zimmer P.D."/>
            <person name="Malone G."/>
            <person name="Dellagostin O."/>
            <person name="de Oliveira A.C."/>
            <person name="Bevan M."/>
            <person name="Bancroft I."/>
            <person name="Minx P."/>
            <person name="Cordum H."/>
            <person name="Wilson R."/>
            <person name="Cheng Z."/>
            <person name="Jin W."/>
            <person name="Jiang J."/>
            <person name="Leong S.A."/>
            <person name="Iwama H."/>
            <person name="Gojobori T."/>
            <person name="Itoh T."/>
            <person name="Niimura Y."/>
            <person name="Fujii Y."/>
            <person name="Habara T."/>
            <person name="Sakai H."/>
            <person name="Sato Y."/>
            <person name="Wilson G."/>
            <person name="Kumar K."/>
            <person name="McCouch S."/>
            <person name="Juretic N."/>
            <person name="Hoen D."/>
            <person name="Wright S."/>
            <person name="Bruskiewich R."/>
            <person name="Bureau T."/>
            <person name="Miyao A."/>
            <person name="Hirochika H."/>
            <person name="Nishikawa T."/>
            <person name="Kadowaki K."/>
            <person name="Sugiura M."/>
            <person name="Burr B."/>
            <person name="Sasaki T."/>
        </authorList>
    </citation>
    <scope>NUCLEOTIDE SEQUENCE [LARGE SCALE GENOMIC DNA]</scope>
    <source>
        <strain evidence="3">cv. Nipponbare</strain>
    </source>
</reference>
<reference evidence="2 3" key="3">
    <citation type="journal article" date="2013" name="Rice">
        <title>Improvement of the Oryza sativa Nipponbare reference genome using next generation sequence and optical map data.</title>
        <authorList>
            <person name="Kawahara Y."/>
            <person name="de la Bastide M."/>
            <person name="Hamilton J.P."/>
            <person name="Kanamori H."/>
            <person name="McCombie W.R."/>
            <person name="Ouyang S."/>
            <person name="Schwartz D.C."/>
            <person name="Tanaka T."/>
            <person name="Wu J."/>
            <person name="Zhou S."/>
            <person name="Childs K.L."/>
            <person name="Davidson R.M."/>
            <person name="Lin H."/>
            <person name="Quesada-Ocampo L."/>
            <person name="Vaillancourt B."/>
            <person name="Sakai H."/>
            <person name="Lee S.S."/>
            <person name="Kim J."/>
            <person name="Numa H."/>
            <person name="Itoh T."/>
            <person name="Buell C.R."/>
            <person name="Matsumoto T."/>
        </authorList>
    </citation>
    <scope>NUCLEOTIDE SEQUENCE [LARGE SCALE GENOMIC DNA]</scope>
    <source>
        <strain evidence="3">cv. Nipponbare</strain>
    </source>
</reference>
<feature type="region of interest" description="Disordered" evidence="1">
    <location>
        <begin position="1"/>
        <end position="74"/>
    </location>
</feature>
<protein>
    <submittedName>
        <fullName evidence="2">Os08g0518150 protein</fullName>
    </submittedName>
</protein>